<dbReference type="CDD" id="cd06578">
    <property type="entry name" value="HemD"/>
    <property type="match status" value="1"/>
</dbReference>
<dbReference type="RefSeq" id="WP_275819355.1">
    <property type="nucleotide sequence ID" value="NZ_JARHUD010000001.1"/>
</dbReference>
<dbReference type="InterPro" id="IPR003754">
    <property type="entry name" value="4pyrrol_synth_uPrphyn_synth"/>
</dbReference>
<dbReference type="InterPro" id="IPR036108">
    <property type="entry name" value="4pyrrol_syn_uPrphyn_synt_sf"/>
</dbReference>
<evidence type="ECO:0000313" key="3">
    <source>
        <dbReference type="Proteomes" id="UP001215503"/>
    </source>
</evidence>
<proteinExistence type="predicted"/>
<comment type="caution">
    <text evidence="2">The sequence shown here is derived from an EMBL/GenBank/DDBJ whole genome shotgun (WGS) entry which is preliminary data.</text>
</comment>
<organism evidence="2 3">
    <name type="scientific">Aquibaculum arenosum</name>
    <dbReference type="NCBI Taxonomy" id="3032591"/>
    <lineage>
        <taxon>Bacteria</taxon>
        <taxon>Pseudomonadati</taxon>
        <taxon>Pseudomonadota</taxon>
        <taxon>Alphaproteobacteria</taxon>
        <taxon>Rhodospirillales</taxon>
        <taxon>Rhodovibrionaceae</taxon>
        <taxon>Aquibaculum</taxon>
    </lineage>
</organism>
<dbReference type="PANTHER" id="PTHR12390">
    <property type="entry name" value="UROPORPHYRINOGEN III SYNTHASE"/>
    <property type="match status" value="1"/>
</dbReference>
<dbReference type="InterPro" id="IPR039793">
    <property type="entry name" value="UROS/Hem4"/>
</dbReference>
<feature type="domain" description="Tetrapyrrole biosynthesis uroporphyrinogen III synthase" evidence="1">
    <location>
        <begin position="16"/>
        <end position="229"/>
    </location>
</feature>
<dbReference type="Gene3D" id="3.40.50.10090">
    <property type="match status" value="2"/>
</dbReference>
<dbReference type="EMBL" id="JARHUD010000001">
    <property type="protein sequence ID" value="MDF2094673.1"/>
    <property type="molecule type" value="Genomic_DNA"/>
</dbReference>
<protein>
    <submittedName>
        <fullName evidence="2">Uroporphyrinogen-III synthase</fullName>
    </submittedName>
</protein>
<name>A0ABT5YIF6_9PROT</name>
<evidence type="ECO:0000313" key="2">
    <source>
        <dbReference type="EMBL" id="MDF2094673.1"/>
    </source>
</evidence>
<gene>
    <name evidence="2" type="ORF">P2G67_01630</name>
</gene>
<reference evidence="2 3" key="1">
    <citation type="submission" date="2023-03" db="EMBL/GenBank/DDBJ databases">
        <title>Fodinicurvata sp. CAU 1616 isolated from sea sendiment.</title>
        <authorList>
            <person name="Kim W."/>
        </authorList>
    </citation>
    <scope>NUCLEOTIDE SEQUENCE [LARGE SCALE GENOMIC DNA]</scope>
    <source>
        <strain evidence="2 3">CAU 1616</strain>
    </source>
</reference>
<evidence type="ECO:0000259" key="1">
    <source>
        <dbReference type="Pfam" id="PF02602"/>
    </source>
</evidence>
<dbReference type="Pfam" id="PF02602">
    <property type="entry name" value="HEM4"/>
    <property type="match status" value="1"/>
</dbReference>
<sequence>MRLLVTRPREDAGETLAALERRGHQGLSEPLLHLHRLAVEWPPRAELQALVITSRNGLRGYLAEVPDRSLPVYAVGPGSAEEARRAGFAEVHDADGDAHALADLIRRSLDPRDGALLHPSGRDVADGLSDPLRANGFDLRRCVVYAADAVEALSHDCVSALERGTLDGALFFSPRTGATFAALIEGAGLQQACSAMTAYCLSDAVAQTVVSMPWHAIRTAAAPNQAALLSLLPAQTEAEGRS</sequence>
<dbReference type="Proteomes" id="UP001215503">
    <property type="component" value="Unassembled WGS sequence"/>
</dbReference>
<dbReference type="PANTHER" id="PTHR12390:SF0">
    <property type="entry name" value="UROPORPHYRINOGEN-III SYNTHASE"/>
    <property type="match status" value="1"/>
</dbReference>
<dbReference type="SUPFAM" id="SSF69618">
    <property type="entry name" value="HemD-like"/>
    <property type="match status" value="1"/>
</dbReference>
<accession>A0ABT5YIF6</accession>
<keyword evidence="3" id="KW-1185">Reference proteome</keyword>